<evidence type="ECO:0000313" key="2">
    <source>
        <dbReference type="EMBL" id="RLQ21069.1"/>
    </source>
</evidence>
<dbReference type="InterPro" id="IPR037401">
    <property type="entry name" value="SnoaL-like"/>
</dbReference>
<accession>A0A3L7DWX4</accession>
<proteinExistence type="predicted"/>
<organism evidence="2 3">
    <name type="scientific">Seongchinamella sediminis</name>
    <dbReference type="NCBI Taxonomy" id="2283635"/>
    <lineage>
        <taxon>Bacteria</taxon>
        <taxon>Pseudomonadati</taxon>
        <taxon>Pseudomonadota</taxon>
        <taxon>Gammaproteobacteria</taxon>
        <taxon>Cellvibrionales</taxon>
        <taxon>Halieaceae</taxon>
        <taxon>Seongchinamella</taxon>
    </lineage>
</organism>
<protein>
    <submittedName>
        <fullName evidence="2">Nuclear transport factor 2 family protein</fullName>
    </submittedName>
</protein>
<dbReference type="Gene3D" id="3.10.450.50">
    <property type="match status" value="1"/>
</dbReference>
<name>A0A3L7DWX4_9GAMM</name>
<dbReference type="OrthoDB" id="7510033at2"/>
<dbReference type="EMBL" id="QRAN01000016">
    <property type="protein sequence ID" value="RLQ21069.1"/>
    <property type="molecule type" value="Genomic_DNA"/>
</dbReference>
<reference evidence="2 3" key="1">
    <citation type="submission" date="2018-07" db="EMBL/GenBank/DDBJ databases">
        <title>Halioglobus sp. genome submission.</title>
        <authorList>
            <person name="Ye M.-Q."/>
            <person name="Du Z.-J."/>
        </authorList>
    </citation>
    <scope>NUCLEOTIDE SEQUENCE [LARGE SCALE GENOMIC DNA]</scope>
    <source>
        <strain evidence="2 3">U0301</strain>
    </source>
</reference>
<evidence type="ECO:0000259" key="1">
    <source>
        <dbReference type="Pfam" id="PF13577"/>
    </source>
</evidence>
<comment type="caution">
    <text evidence="2">The sequence shown here is derived from an EMBL/GenBank/DDBJ whole genome shotgun (WGS) entry which is preliminary data.</text>
</comment>
<sequence length="161" mass="18788">MNDQNDIRTLLHKLADIEALKQLKARYCHLVDAADWDALDALWMEDATCDYGFFGRFQGRSSIMDGFFRKQVSEASSFNAHMVHNPLIEVHGDRASGSWYLTAHTTQQPGNRAIWVMGIYHDEFQRVETEWKIASLRFEFKYFTPFDEGWARTPMWQPPHG</sequence>
<dbReference type="RefSeq" id="WP_117955974.1">
    <property type="nucleotide sequence ID" value="NZ_QRAN01000016.1"/>
</dbReference>
<evidence type="ECO:0000313" key="3">
    <source>
        <dbReference type="Proteomes" id="UP000265509"/>
    </source>
</evidence>
<dbReference type="Pfam" id="PF13577">
    <property type="entry name" value="SnoaL_4"/>
    <property type="match status" value="1"/>
</dbReference>
<dbReference type="Proteomes" id="UP000265509">
    <property type="component" value="Unassembled WGS sequence"/>
</dbReference>
<feature type="domain" description="SnoaL-like" evidence="1">
    <location>
        <begin position="13"/>
        <end position="137"/>
    </location>
</feature>
<dbReference type="SUPFAM" id="SSF54427">
    <property type="entry name" value="NTF2-like"/>
    <property type="match status" value="1"/>
</dbReference>
<gene>
    <name evidence="2" type="ORF">DWB85_14320</name>
</gene>
<dbReference type="AlphaFoldDB" id="A0A3L7DWX4"/>
<dbReference type="InterPro" id="IPR032710">
    <property type="entry name" value="NTF2-like_dom_sf"/>
</dbReference>
<keyword evidence="3" id="KW-1185">Reference proteome</keyword>